<keyword evidence="6 10" id="KW-0812">Transmembrane</keyword>
<comment type="caution">
    <text evidence="11">The sequence shown here is derived from an EMBL/GenBank/DDBJ whole genome shotgun (WGS) entry which is preliminary data.</text>
</comment>
<protein>
    <submittedName>
        <fullName evidence="11">EI24 domain-containing protein</fullName>
    </submittedName>
</protein>
<evidence type="ECO:0000256" key="1">
    <source>
        <dbReference type="ARBA" id="ARBA00004141"/>
    </source>
</evidence>
<keyword evidence="5" id="KW-0028">Amino-acid biosynthesis</keyword>
<evidence type="ECO:0000256" key="8">
    <source>
        <dbReference type="ARBA" id="ARBA00023032"/>
    </source>
</evidence>
<feature type="transmembrane region" description="Helical" evidence="10">
    <location>
        <begin position="153"/>
        <end position="174"/>
    </location>
</feature>
<gene>
    <name evidence="11" type="ORF">ACFQ5G_39315</name>
</gene>
<dbReference type="InterPro" id="IPR059112">
    <property type="entry name" value="CysZ/EI24"/>
</dbReference>
<evidence type="ECO:0000256" key="10">
    <source>
        <dbReference type="SAM" id="Phobius"/>
    </source>
</evidence>
<reference evidence="12" key="1">
    <citation type="journal article" date="2019" name="Int. J. Syst. Evol. Microbiol.">
        <title>The Global Catalogue of Microorganisms (GCM) 10K type strain sequencing project: providing services to taxonomists for standard genome sequencing and annotation.</title>
        <authorList>
            <consortium name="The Broad Institute Genomics Platform"/>
            <consortium name="The Broad Institute Genome Sequencing Center for Infectious Disease"/>
            <person name="Wu L."/>
            <person name="Ma J."/>
        </authorList>
    </citation>
    <scope>NUCLEOTIDE SEQUENCE [LARGE SCALE GENOMIC DNA]</scope>
    <source>
        <strain evidence="12">CCM 7526</strain>
    </source>
</reference>
<organism evidence="11 12">
    <name type="scientific">Actinoplanes sichuanensis</name>
    <dbReference type="NCBI Taxonomy" id="512349"/>
    <lineage>
        <taxon>Bacteria</taxon>
        <taxon>Bacillati</taxon>
        <taxon>Actinomycetota</taxon>
        <taxon>Actinomycetes</taxon>
        <taxon>Micromonosporales</taxon>
        <taxon>Micromonosporaceae</taxon>
        <taxon>Actinoplanes</taxon>
    </lineage>
</organism>
<keyword evidence="4" id="KW-0997">Cell inner membrane</keyword>
<sequence>MSGDLSETRPVTAFREFATGAGLLGRGLGLVLRSPRLLLLGLVPALLSGILYIVGLVFLVRYLPDLSAQVTWFADDWAAWLRGTLRVIGGIAVLGFGLLLSVLTFTAVTLLIGDPFYEKVSELVEDRFGGVPDAVEVGLLQSLRRSLVDSLKLVGISILVAIPLFLLGLIPVVGQTAVPVLAGAVGGWLLALELTGVPFQRRGRRLRHRRVALAANKPLTLGFGAAVFATFLIPLGAVFLMPAAIAGATLLARRSLNKPITITTTASL</sequence>
<keyword evidence="9 10" id="KW-0472">Membrane</keyword>
<feature type="transmembrane region" description="Helical" evidence="10">
    <location>
        <begin position="180"/>
        <end position="199"/>
    </location>
</feature>
<dbReference type="PANTHER" id="PTHR37468">
    <property type="entry name" value="SULFATE TRANSPORTER CYSZ"/>
    <property type="match status" value="1"/>
</dbReference>
<evidence type="ECO:0000256" key="6">
    <source>
        <dbReference type="ARBA" id="ARBA00022692"/>
    </source>
</evidence>
<dbReference type="PANTHER" id="PTHR37468:SF1">
    <property type="entry name" value="SULFATE TRANSPORTER CYSZ"/>
    <property type="match status" value="1"/>
</dbReference>
<keyword evidence="8" id="KW-0764">Sulfate transport</keyword>
<evidence type="ECO:0000256" key="2">
    <source>
        <dbReference type="ARBA" id="ARBA00022448"/>
    </source>
</evidence>
<evidence type="ECO:0000256" key="4">
    <source>
        <dbReference type="ARBA" id="ARBA00022519"/>
    </source>
</evidence>
<feature type="transmembrane region" description="Helical" evidence="10">
    <location>
        <begin position="83"/>
        <end position="112"/>
    </location>
</feature>
<dbReference type="Pfam" id="PF07264">
    <property type="entry name" value="EI24"/>
    <property type="match status" value="1"/>
</dbReference>
<dbReference type="Proteomes" id="UP001597183">
    <property type="component" value="Unassembled WGS sequence"/>
</dbReference>
<evidence type="ECO:0000256" key="5">
    <source>
        <dbReference type="ARBA" id="ARBA00022605"/>
    </source>
</evidence>
<proteinExistence type="predicted"/>
<keyword evidence="12" id="KW-1185">Reference proteome</keyword>
<keyword evidence="3" id="KW-1003">Cell membrane</keyword>
<feature type="transmembrane region" description="Helical" evidence="10">
    <location>
        <begin position="219"/>
        <end position="245"/>
    </location>
</feature>
<accession>A0ABW4AMC6</accession>
<keyword evidence="7 10" id="KW-1133">Transmembrane helix</keyword>
<comment type="subcellular location">
    <subcellularLocation>
        <location evidence="1">Membrane</location>
        <topology evidence="1">Multi-pass membrane protein</topology>
    </subcellularLocation>
</comment>
<feature type="transmembrane region" description="Helical" evidence="10">
    <location>
        <begin position="37"/>
        <end position="63"/>
    </location>
</feature>
<evidence type="ECO:0000256" key="3">
    <source>
        <dbReference type="ARBA" id="ARBA00022475"/>
    </source>
</evidence>
<evidence type="ECO:0000313" key="11">
    <source>
        <dbReference type="EMBL" id="MFD1371415.1"/>
    </source>
</evidence>
<dbReference type="RefSeq" id="WP_317789905.1">
    <property type="nucleotide sequence ID" value="NZ_AP028461.1"/>
</dbReference>
<name>A0ABW4AMC6_9ACTN</name>
<keyword evidence="2" id="KW-0813">Transport</keyword>
<dbReference type="EMBL" id="JBHTMK010000051">
    <property type="protein sequence ID" value="MFD1371415.1"/>
    <property type="molecule type" value="Genomic_DNA"/>
</dbReference>
<evidence type="ECO:0000313" key="12">
    <source>
        <dbReference type="Proteomes" id="UP001597183"/>
    </source>
</evidence>
<evidence type="ECO:0000256" key="9">
    <source>
        <dbReference type="ARBA" id="ARBA00023136"/>
    </source>
</evidence>
<dbReference type="InterPro" id="IPR050480">
    <property type="entry name" value="CysZ-like"/>
</dbReference>
<evidence type="ECO:0000256" key="7">
    <source>
        <dbReference type="ARBA" id="ARBA00022989"/>
    </source>
</evidence>